<keyword evidence="12 14" id="KW-0961">Cell wall biogenesis/degradation</keyword>
<feature type="domain" description="Mur ligase N-terminal catalytic" evidence="15">
    <location>
        <begin position="9"/>
        <end position="111"/>
    </location>
</feature>
<evidence type="ECO:0000259" key="16">
    <source>
        <dbReference type="Pfam" id="PF02875"/>
    </source>
</evidence>
<dbReference type="PANTHER" id="PTHR43445">
    <property type="entry name" value="UDP-N-ACETYLMURAMATE--L-ALANINE LIGASE-RELATED"/>
    <property type="match status" value="1"/>
</dbReference>
<evidence type="ECO:0000256" key="1">
    <source>
        <dbReference type="ARBA" id="ARBA00004496"/>
    </source>
</evidence>
<keyword evidence="7 14" id="KW-0547">Nucleotide-binding</keyword>
<dbReference type="Proteomes" id="UP001201449">
    <property type="component" value="Unassembled WGS sequence"/>
</dbReference>
<evidence type="ECO:0000256" key="5">
    <source>
        <dbReference type="ARBA" id="ARBA00022598"/>
    </source>
</evidence>
<gene>
    <name evidence="14 18" type="primary">murC</name>
    <name evidence="18" type="ORF">L0U89_02305</name>
</gene>
<evidence type="ECO:0000256" key="8">
    <source>
        <dbReference type="ARBA" id="ARBA00022840"/>
    </source>
</evidence>
<dbReference type="Gene3D" id="3.40.50.720">
    <property type="entry name" value="NAD(P)-binding Rossmann-like Domain"/>
    <property type="match status" value="1"/>
</dbReference>
<evidence type="ECO:0000256" key="7">
    <source>
        <dbReference type="ARBA" id="ARBA00022741"/>
    </source>
</evidence>
<dbReference type="InterPro" id="IPR013221">
    <property type="entry name" value="Mur_ligase_cen"/>
</dbReference>
<keyword evidence="4 14" id="KW-0963">Cytoplasm</keyword>
<dbReference type="SUPFAM" id="SSF51984">
    <property type="entry name" value="MurCD N-terminal domain"/>
    <property type="match status" value="1"/>
</dbReference>
<dbReference type="PANTHER" id="PTHR43445:SF3">
    <property type="entry name" value="UDP-N-ACETYLMURAMATE--L-ALANINE LIGASE"/>
    <property type="match status" value="1"/>
</dbReference>
<evidence type="ECO:0000256" key="11">
    <source>
        <dbReference type="ARBA" id="ARBA00023306"/>
    </source>
</evidence>
<dbReference type="InterPro" id="IPR036615">
    <property type="entry name" value="Mur_ligase_C_dom_sf"/>
</dbReference>
<keyword evidence="5 14" id="KW-0436">Ligase</keyword>
<keyword evidence="10 14" id="KW-0573">Peptidoglycan synthesis</keyword>
<evidence type="ECO:0000259" key="17">
    <source>
        <dbReference type="Pfam" id="PF08245"/>
    </source>
</evidence>
<evidence type="ECO:0000256" key="13">
    <source>
        <dbReference type="ARBA" id="ARBA00047833"/>
    </source>
</evidence>
<keyword evidence="11 14" id="KW-0131">Cell cycle</keyword>
<dbReference type="HAMAP" id="MF_00046">
    <property type="entry name" value="MurC"/>
    <property type="match status" value="1"/>
</dbReference>
<evidence type="ECO:0000256" key="12">
    <source>
        <dbReference type="ARBA" id="ARBA00023316"/>
    </source>
</evidence>
<comment type="subcellular location">
    <subcellularLocation>
        <location evidence="1 14">Cytoplasm</location>
    </subcellularLocation>
</comment>
<dbReference type="InterPro" id="IPR050061">
    <property type="entry name" value="MurCDEF_pg_biosynth"/>
</dbReference>
<evidence type="ECO:0000313" key="19">
    <source>
        <dbReference type="Proteomes" id="UP001201449"/>
    </source>
</evidence>
<evidence type="ECO:0000256" key="3">
    <source>
        <dbReference type="ARBA" id="ARBA00012211"/>
    </source>
</evidence>
<comment type="catalytic activity">
    <reaction evidence="13 14">
        <text>UDP-N-acetyl-alpha-D-muramate + L-alanine + ATP = UDP-N-acetyl-alpha-D-muramoyl-L-alanine + ADP + phosphate + H(+)</text>
        <dbReference type="Rhea" id="RHEA:23372"/>
        <dbReference type="ChEBI" id="CHEBI:15378"/>
        <dbReference type="ChEBI" id="CHEBI:30616"/>
        <dbReference type="ChEBI" id="CHEBI:43474"/>
        <dbReference type="ChEBI" id="CHEBI:57972"/>
        <dbReference type="ChEBI" id="CHEBI:70757"/>
        <dbReference type="ChEBI" id="CHEBI:83898"/>
        <dbReference type="ChEBI" id="CHEBI:456216"/>
        <dbReference type="EC" id="6.3.2.8"/>
    </reaction>
</comment>
<dbReference type="Gene3D" id="3.90.190.20">
    <property type="entry name" value="Mur ligase, C-terminal domain"/>
    <property type="match status" value="1"/>
</dbReference>
<organism evidence="18 19">
    <name type="scientific">Mariniradius sediminis</name>
    <dbReference type="NCBI Taxonomy" id="2909237"/>
    <lineage>
        <taxon>Bacteria</taxon>
        <taxon>Pseudomonadati</taxon>
        <taxon>Bacteroidota</taxon>
        <taxon>Cytophagia</taxon>
        <taxon>Cytophagales</taxon>
        <taxon>Cyclobacteriaceae</taxon>
        <taxon>Mariniradius</taxon>
    </lineage>
</organism>
<dbReference type="Pfam" id="PF08245">
    <property type="entry name" value="Mur_ligase_M"/>
    <property type="match status" value="1"/>
</dbReference>
<comment type="function">
    <text evidence="14">Cell wall formation.</text>
</comment>
<dbReference type="InterPro" id="IPR000713">
    <property type="entry name" value="Mur_ligase_N"/>
</dbReference>
<dbReference type="GO" id="GO:0008763">
    <property type="term" value="F:UDP-N-acetylmuramate-L-alanine ligase activity"/>
    <property type="evidence" value="ECO:0007669"/>
    <property type="project" value="UniProtKB-EC"/>
</dbReference>
<keyword evidence="8 14" id="KW-0067">ATP-binding</keyword>
<evidence type="ECO:0000259" key="15">
    <source>
        <dbReference type="Pfam" id="PF01225"/>
    </source>
</evidence>
<protein>
    <recommendedName>
        <fullName evidence="3 14">UDP-N-acetylmuramate--L-alanine ligase</fullName>
        <ecNumber evidence="3 14">6.3.2.8</ecNumber>
    </recommendedName>
    <alternativeName>
        <fullName evidence="14">UDP-N-acetylmuramoyl-L-alanine synthetase</fullName>
    </alternativeName>
</protein>
<keyword evidence="6 14" id="KW-0132">Cell division</keyword>
<dbReference type="EMBL" id="JAKEVZ010000001">
    <property type="protein sequence ID" value="MCF1749890.1"/>
    <property type="molecule type" value="Genomic_DNA"/>
</dbReference>
<feature type="domain" description="Mur ligase C-terminal" evidence="16">
    <location>
        <begin position="322"/>
        <end position="431"/>
    </location>
</feature>
<accession>A0ABS9BP89</accession>
<comment type="similarity">
    <text evidence="14">Belongs to the MurCDEF family.</text>
</comment>
<evidence type="ECO:0000256" key="9">
    <source>
        <dbReference type="ARBA" id="ARBA00022960"/>
    </source>
</evidence>
<feature type="binding site" evidence="14">
    <location>
        <begin position="120"/>
        <end position="126"/>
    </location>
    <ligand>
        <name>ATP</name>
        <dbReference type="ChEBI" id="CHEBI:30616"/>
    </ligand>
</feature>
<dbReference type="InterPro" id="IPR004101">
    <property type="entry name" value="Mur_ligase_C"/>
</dbReference>
<dbReference type="Pfam" id="PF01225">
    <property type="entry name" value="Mur_ligase"/>
    <property type="match status" value="1"/>
</dbReference>
<keyword evidence="9 14" id="KW-0133">Cell shape</keyword>
<evidence type="ECO:0000313" key="18">
    <source>
        <dbReference type="EMBL" id="MCF1749890.1"/>
    </source>
</evidence>
<comment type="pathway">
    <text evidence="2 14">Cell wall biogenesis; peptidoglycan biosynthesis.</text>
</comment>
<evidence type="ECO:0000256" key="10">
    <source>
        <dbReference type="ARBA" id="ARBA00022984"/>
    </source>
</evidence>
<dbReference type="SUPFAM" id="SSF53244">
    <property type="entry name" value="MurD-like peptide ligases, peptide-binding domain"/>
    <property type="match status" value="1"/>
</dbReference>
<dbReference type="RefSeq" id="WP_234860031.1">
    <property type="nucleotide sequence ID" value="NZ_JAKEVZ010000001.1"/>
</dbReference>
<evidence type="ECO:0000256" key="4">
    <source>
        <dbReference type="ARBA" id="ARBA00022490"/>
    </source>
</evidence>
<proteinExistence type="inferred from homology"/>
<dbReference type="SUPFAM" id="SSF53623">
    <property type="entry name" value="MurD-like peptide ligases, catalytic domain"/>
    <property type="match status" value="1"/>
</dbReference>
<reference evidence="18 19" key="1">
    <citation type="submission" date="2022-01" db="EMBL/GenBank/DDBJ databases">
        <title>Mariniradius saccharolyticus sp. nov., isolated from sediment of a river.</title>
        <authorList>
            <person name="Liu H."/>
        </authorList>
    </citation>
    <scope>NUCLEOTIDE SEQUENCE [LARGE SCALE GENOMIC DNA]</scope>
    <source>
        <strain evidence="18 19">RY-2</strain>
    </source>
</reference>
<sequence>MNIGNLHSVHFLGIGGIGMSALARWFNHVGIKVSGYDKTPSPLTEALEAEGMQISFEDKMETVPARVLEDKNHVLIVWTPAMPKDSTQLNFFQSQGYDIKKRAAVLGLITADLPSIAVAGTHGKTTTSSMVAHLLKSGGKNIAAFLGGLTQNYNSNLILHDEAGGQPTVVVEADEFDRSFLHLHPNTAVVTSADPDHLDIYGDPEHLLDGFRKFVNLLPQGGNLYIHSKAFEKLGLGRGERFQIQQYGIQSGEIQARNIQPGPASFSFDYVGKGKNIEGLKLFMPGFHNVENALAAVSIALDWGISEEKVREGLASFRGVKRRFEIWVQEDDRVFIDDYAHHPEEIRAFLGSVKAMYPSKKLTAVFQPHLFTRTRDFAEGFSESLSIADEVVLLEIYPARELPIAGVNASMLLPAITSPRKSLQTKENLLRYLSENRPEVLVTIGAGDIDRLVGPIAKWMKEHEN</sequence>
<dbReference type="InterPro" id="IPR036565">
    <property type="entry name" value="Mur-like_cat_sf"/>
</dbReference>
<keyword evidence="19" id="KW-1185">Reference proteome</keyword>
<dbReference type="InterPro" id="IPR005758">
    <property type="entry name" value="UDP-N-AcMur_Ala_ligase_MurC"/>
</dbReference>
<evidence type="ECO:0000256" key="14">
    <source>
        <dbReference type="HAMAP-Rule" id="MF_00046"/>
    </source>
</evidence>
<dbReference type="NCBIfam" id="TIGR01082">
    <property type="entry name" value="murC"/>
    <property type="match status" value="1"/>
</dbReference>
<dbReference type="Gene3D" id="3.40.1190.10">
    <property type="entry name" value="Mur-like, catalytic domain"/>
    <property type="match status" value="1"/>
</dbReference>
<evidence type="ECO:0000256" key="2">
    <source>
        <dbReference type="ARBA" id="ARBA00004752"/>
    </source>
</evidence>
<dbReference type="EC" id="6.3.2.8" evidence="3 14"/>
<dbReference type="Pfam" id="PF02875">
    <property type="entry name" value="Mur_ligase_C"/>
    <property type="match status" value="1"/>
</dbReference>
<name>A0ABS9BP89_9BACT</name>
<feature type="domain" description="Mur ligase central" evidence="17">
    <location>
        <begin position="118"/>
        <end position="299"/>
    </location>
</feature>
<evidence type="ECO:0000256" key="6">
    <source>
        <dbReference type="ARBA" id="ARBA00022618"/>
    </source>
</evidence>
<comment type="caution">
    <text evidence="18">The sequence shown here is derived from an EMBL/GenBank/DDBJ whole genome shotgun (WGS) entry which is preliminary data.</text>
</comment>